<evidence type="ECO:0000259" key="1">
    <source>
        <dbReference type="Pfam" id="PF12392"/>
    </source>
</evidence>
<dbReference type="PANTHER" id="PTHR30217">
    <property type="entry name" value="PEPTIDASE U32 FAMILY"/>
    <property type="match status" value="1"/>
</dbReference>
<dbReference type="EMBL" id="VUMO01000006">
    <property type="protein sequence ID" value="MSS19843.1"/>
    <property type="molecule type" value="Genomic_DNA"/>
</dbReference>
<evidence type="ECO:0000313" key="3">
    <source>
        <dbReference type="Proteomes" id="UP000461754"/>
    </source>
</evidence>
<proteinExistence type="predicted"/>
<evidence type="ECO:0000313" key="2">
    <source>
        <dbReference type="EMBL" id="MSS19843.1"/>
    </source>
</evidence>
<gene>
    <name evidence="2" type="ORF">FYJ52_05430</name>
</gene>
<accession>A0A7X2NGU7</accession>
<name>A0A7X2NGU7_9FIRM</name>
<reference evidence="2 3" key="1">
    <citation type="submission" date="2019-08" db="EMBL/GenBank/DDBJ databases">
        <title>In-depth cultivation of the pig gut microbiome towards novel bacterial diversity and tailored functional studies.</title>
        <authorList>
            <person name="Wylensek D."/>
            <person name="Hitch T.C.A."/>
            <person name="Clavel T."/>
        </authorList>
    </citation>
    <scope>NUCLEOTIDE SEQUENCE [LARGE SCALE GENOMIC DNA]</scope>
    <source>
        <strain evidence="2 3">RF-744-FAT-4</strain>
    </source>
</reference>
<dbReference type="Pfam" id="PF01136">
    <property type="entry name" value="Peptidase_U32"/>
    <property type="match status" value="2"/>
</dbReference>
<sequence length="793" mass="90093">MNNKRNRPEILAPAGNEAEVIAAIHAGADAVYFGGPFFNARLRAENIEIDHFKHIVRLCHQYDVKVYITVNTLIKDGEWADLVRYIELLYHAGVDGMIVQDPGLIYWIRTNYAEIKLQTSTQASIGGLEGVKFFENLGFLRVVLPREMPLKEIKQIREATDIELKVFIHGALCYARSGQCLMSSLIGGRSGNRGMCAQPCRKKYRLINDKGKTIHQGYLLSMKDLNTSHHINALIGAGIDAFKIEGRLKSPQYVYQVTRMYRQIVDNNEQFISTQELDTVFGRDFTSGWMFSDKNHLNTNVQKKRGAYLGKIESIEKGLMKIKLDDSIQLNRGDGLAFGKNAYVGCNLTSFSQKERNVIMERIPGVKKGMPVYRNKNIELTESLTLQAEKPLLFNKIPINIDLSFSEKTPVTGQVKNMQTGQIQRFVIKEVQPALAQKHVLTEAMVKEQLQKLGDTDFSLSNFSVSLNGNLFLSRSDLNRIRRKIVSIIDPLINEKTVKKNMQRLCLELKTKHHQVSVHQIPKISLRLWRCDQYEKYADIPVDEWAIPLENLSELAYIQEISLEIHKKGQKLRLILPEIINTQKGIALDKNFEIIDHGEIDGYLVRNYEGVELCRRHGTKHSIEADTNLQIFNAISTTAFKSWGCDRCAASCELDGKSLQQLNDKTALPLTLNVYGFQEVMVSDNCIINCSKKDCTSCANNGYYQLVDEKGASFPLVLQNKEVHIFNADKLCLTLKELKDLDCVDVYRINVLNEEPNEIAAAVAFYRHPSTTTDYLQNSQYRLTTGNFHRGIQ</sequence>
<dbReference type="AlphaFoldDB" id="A0A7X2NGU7"/>
<protein>
    <submittedName>
        <fullName evidence="2">U32 family peptidase</fullName>
    </submittedName>
</protein>
<keyword evidence="3" id="KW-1185">Reference proteome</keyword>
<comment type="caution">
    <text evidence="2">The sequence shown here is derived from an EMBL/GenBank/DDBJ whole genome shotgun (WGS) entry which is preliminary data.</text>
</comment>
<dbReference type="Proteomes" id="UP000461754">
    <property type="component" value="Unassembled WGS sequence"/>
</dbReference>
<dbReference type="Pfam" id="PF12392">
    <property type="entry name" value="DUF3656"/>
    <property type="match status" value="1"/>
</dbReference>
<dbReference type="InterPro" id="IPR020988">
    <property type="entry name" value="Pept_U32_collagenase"/>
</dbReference>
<feature type="domain" description="Peptidase U32 collagenase" evidence="1">
    <location>
        <begin position="372"/>
        <end position="487"/>
    </location>
</feature>
<dbReference type="InterPro" id="IPR051454">
    <property type="entry name" value="RNA/ubiquinone_mod_enzymes"/>
</dbReference>
<dbReference type="PANTHER" id="PTHR30217:SF10">
    <property type="entry name" value="23S RRNA 5-HYDROXYCYTIDINE C2501 SYNTHASE"/>
    <property type="match status" value="1"/>
</dbReference>
<dbReference type="InterPro" id="IPR001539">
    <property type="entry name" value="Peptidase_U32"/>
</dbReference>
<organism evidence="2 3">
    <name type="scientific">Pseudoramibacter porci</name>
    <dbReference type="NCBI Taxonomy" id="2606631"/>
    <lineage>
        <taxon>Bacteria</taxon>
        <taxon>Bacillati</taxon>
        <taxon>Bacillota</taxon>
        <taxon>Clostridia</taxon>
        <taxon>Eubacteriales</taxon>
        <taxon>Eubacteriaceae</taxon>
        <taxon>Pseudoramibacter</taxon>
    </lineage>
</organism>
<dbReference type="RefSeq" id="WP_154576226.1">
    <property type="nucleotide sequence ID" value="NZ_VUMO01000006.1"/>
</dbReference>